<dbReference type="InterPro" id="IPR011628">
    <property type="entry name" value="Cleaved_adhesin"/>
</dbReference>
<keyword evidence="1 2" id="KW-0732">Signal</keyword>
<dbReference type="InterPro" id="IPR026444">
    <property type="entry name" value="Secre_tail"/>
</dbReference>
<dbReference type="OrthoDB" id="975384at2"/>
<dbReference type="EMBL" id="SRPE01000009">
    <property type="protein sequence ID" value="TGN24539.1"/>
    <property type="molecule type" value="Genomic_DNA"/>
</dbReference>
<dbReference type="Pfam" id="PF07675">
    <property type="entry name" value="Cleaved_Adhesin"/>
    <property type="match status" value="1"/>
</dbReference>
<dbReference type="Pfam" id="PF18962">
    <property type="entry name" value="Por_Secre_tail"/>
    <property type="match status" value="1"/>
</dbReference>
<sequence length="266" mass="30299">MKKILLLSTLLLSTYTLNAQNKSATDLPYSYGFETEDLDGWTVINAGSGNNWEVAQASSETPDPSEGEKYMLYFFHENAANSYLFSRGINLKASENINLKFDYMGIDAWFPEKMEVLIGQNPDVESMTQQLWIDEEIINYPYETASVTFKVPTDGVYYIAFRAFSDPDQFYLSLDNIQITKESLATQEELKTKLAFFPNPVKDILNIQNDRKITAVKIYDLTGKELVRKEFNANNVHIDVSNLPKGVYMVRVGSENSTRTIKVIKD</sequence>
<feature type="domain" description="Secretion system C-terminal sorting" evidence="4">
    <location>
        <begin position="197"/>
        <end position="264"/>
    </location>
</feature>
<reference evidence="5 6" key="1">
    <citation type="submission" date="2019-03" db="EMBL/GenBank/DDBJ databases">
        <title>Empedobacter tilapiae sp. nov., isolated from an intestine of Nile tilapia Oreochromis niloticus.</title>
        <authorList>
            <person name="Kim Y.-O."/>
            <person name="Yoon J.-H."/>
        </authorList>
    </citation>
    <scope>NUCLEOTIDE SEQUENCE [LARGE SCALE GENOMIC DNA]</scope>
    <source>
        <strain evidence="5 6">MRS2</strain>
    </source>
</reference>
<accession>A0A4Z1BHQ4</accession>
<evidence type="ECO:0000256" key="1">
    <source>
        <dbReference type="ARBA" id="ARBA00022729"/>
    </source>
</evidence>
<protein>
    <submittedName>
        <fullName evidence="5">T9SS type A sorting domain-containing protein</fullName>
    </submittedName>
</protein>
<comment type="caution">
    <text evidence="5">The sequence shown here is derived from an EMBL/GenBank/DDBJ whole genome shotgun (WGS) entry which is preliminary data.</text>
</comment>
<feature type="domain" description="Cleaved adhesin" evidence="3">
    <location>
        <begin position="39"/>
        <end position="179"/>
    </location>
</feature>
<feature type="signal peptide" evidence="2">
    <location>
        <begin position="1"/>
        <end position="19"/>
    </location>
</feature>
<dbReference type="RefSeq" id="WP_135836209.1">
    <property type="nucleotide sequence ID" value="NZ_SRPE01000009.1"/>
</dbReference>
<keyword evidence="6" id="KW-1185">Reference proteome</keyword>
<proteinExistence type="predicted"/>
<dbReference type="NCBIfam" id="TIGR04183">
    <property type="entry name" value="Por_Secre_tail"/>
    <property type="match status" value="1"/>
</dbReference>
<evidence type="ECO:0000256" key="2">
    <source>
        <dbReference type="SAM" id="SignalP"/>
    </source>
</evidence>
<evidence type="ECO:0000259" key="3">
    <source>
        <dbReference type="Pfam" id="PF07675"/>
    </source>
</evidence>
<evidence type="ECO:0000313" key="6">
    <source>
        <dbReference type="Proteomes" id="UP000297998"/>
    </source>
</evidence>
<evidence type="ECO:0000259" key="4">
    <source>
        <dbReference type="Pfam" id="PF18962"/>
    </source>
</evidence>
<dbReference type="Gene3D" id="2.60.120.200">
    <property type="match status" value="1"/>
</dbReference>
<dbReference type="Proteomes" id="UP000297998">
    <property type="component" value="Unassembled WGS sequence"/>
</dbReference>
<evidence type="ECO:0000313" key="5">
    <source>
        <dbReference type="EMBL" id="TGN24539.1"/>
    </source>
</evidence>
<dbReference type="AlphaFoldDB" id="A0A4Z1BHQ4"/>
<name>A0A4Z1BHQ4_9FLAO</name>
<gene>
    <name evidence="5" type="ORF">E4J94_12880</name>
</gene>
<organism evidence="5 6">
    <name type="scientific">Empedobacter tilapiae</name>
    <dbReference type="NCBI Taxonomy" id="2491114"/>
    <lineage>
        <taxon>Bacteria</taxon>
        <taxon>Pseudomonadati</taxon>
        <taxon>Bacteroidota</taxon>
        <taxon>Flavobacteriia</taxon>
        <taxon>Flavobacteriales</taxon>
        <taxon>Weeksellaceae</taxon>
        <taxon>Empedobacter</taxon>
    </lineage>
</organism>
<feature type="chain" id="PRO_5021344363" evidence="2">
    <location>
        <begin position="20"/>
        <end position="266"/>
    </location>
</feature>
<dbReference type="NCBIfam" id="NF038128">
    <property type="entry name" value="choice_anch_J"/>
    <property type="match status" value="1"/>
</dbReference>